<dbReference type="GO" id="GO:0008318">
    <property type="term" value="F:protein prenyltransferase activity"/>
    <property type="evidence" value="ECO:0007669"/>
    <property type="project" value="InterPro"/>
</dbReference>
<dbReference type="PROSITE" id="PS51147">
    <property type="entry name" value="PFTA"/>
    <property type="match status" value="1"/>
</dbReference>
<dbReference type="OrthoDB" id="1658at2759"/>
<dbReference type="Proteomes" id="UP000236333">
    <property type="component" value="Unassembled WGS sequence"/>
</dbReference>
<dbReference type="Pfam" id="PF01239">
    <property type="entry name" value="PPTA"/>
    <property type="match status" value="1"/>
</dbReference>
<reference evidence="2 3" key="1">
    <citation type="journal article" date="2017" name="Mol. Biol. Evol.">
        <title>The 4-celled Tetrabaena socialis nuclear genome reveals the essential components for genetic control of cell number at the origin of multicellularity in the volvocine lineage.</title>
        <authorList>
            <person name="Featherston J."/>
            <person name="Arakaki Y."/>
            <person name="Hanschen E.R."/>
            <person name="Ferris P.J."/>
            <person name="Michod R.E."/>
            <person name="Olson B.J.S.C."/>
            <person name="Nozaki H."/>
            <person name="Durand P.M."/>
        </authorList>
    </citation>
    <scope>NUCLEOTIDE SEQUENCE [LARGE SCALE GENOMIC DNA]</scope>
    <source>
        <strain evidence="2 3">NIES-571</strain>
    </source>
</reference>
<sequence length="76" mass="7926">MREGQGSGNWQALLAAALAADWTGEEELQYVEDKVVQNFSNYSAWHFRTILLHQIHGGGGGGGGAEAGGGGEPGRV</sequence>
<evidence type="ECO:0000313" key="2">
    <source>
        <dbReference type="EMBL" id="PNG98975.1"/>
    </source>
</evidence>
<protein>
    <recommendedName>
        <fullName evidence="4">Geranylgeranyl transferase type II subunit alpha</fullName>
    </recommendedName>
</protein>
<organism evidence="2 3">
    <name type="scientific">Tetrabaena socialis</name>
    <dbReference type="NCBI Taxonomy" id="47790"/>
    <lineage>
        <taxon>Eukaryota</taxon>
        <taxon>Viridiplantae</taxon>
        <taxon>Chlorophyta</taxon>
        <taxon>core chlorophytes</taxon>
        <taxon>Chlorophyceae</taxon>
        <taxon>CS clade</taxon>
        <taxon>Chlamydomonadales</taxon>
        <taxon>Tetrabaenaceae</taxon>
        <taxon>Tetrabaena</taxon>
    </lineage>
</organism>
<keyword evidence="3" id="KW-1185">Reference proteome</keyword>
<dbReference type="InterPro" id="IPR002088">
    <property type="entry name" value="Prenyl_trans_a"/>
</dbReference>
<gene>
    <name evidence="2" type="ORF">TSOC_015254</name>
</gene>
<dbReference type="EMBL" id="PGGS01004656">
    <property type="protein sequence ID" value="PNG98975.1"/>
    <property type="molecule type" value="Genomic_DNA"/>
</dbReference>
<feature type="region of interest" description="Disordered" evidence="1">
    <location>
        <begin position="57"/>
        <end position="76"/>
    </location>
</feature>
<proteinExistence type="predicted"/>
<evidence type="ECO:0000313" key="3">
    <source>
        <dbReference type="Proteomes" id="UP000236333"/>
    </source>
</evidence>
<dbReference type="Gene3D" id="1.25.40.120">
    <property type="entry name" value="Protein prenylyltransferase"/>
    <property type="match status" value="1"/>
</dbReference>
<dbReference type="SUPFAM" id="SSF48439">
    <property type="entry name" value="Protein prenylyltransferase"/>
    <property type="match status" value="1"/>
</dbReference>
<evidence type="ECO:0000256" key="1">
    <source>
        <dbReference type="SAM" id="MobiDB-lite"/>
    </source>
</evidence>
<comment type="caution">
    <text evidence="2">The sequence shown here is derived from an EMBL/GenBank/DDBJ whole genome shotgun (WGS) entry which is preliminary data.</text>
</comment>
<accession>A0A2J7ZFE4</accession>
<dbReference type="AlphaFoldDB" id="A0A2J7ZFE4"/>
<evidence type="ECO:0008006" key="4">
    <source>
        <dbReference type="Google" id="ProtNLM"/>
    </source>
</evidence>
<name>A0A2J7ZFE4_9CHLO</name>